<feature type="domain" description="SCP" evidence="1">
    <location>
        <begin position="122"/>
        <end position="257"/>
    </location>
</feature>
<evidence type="ECO:0000313" key="2">
    <source>
        <dbReference type="EMBL" id="CAD8864555.1"/>
    </source>
</evidence>
<evidence type="ECO:0000259" key="1">
    <source>
        <dbReference type="SMART" id="SM00198"/>
    </source>
</evidence>
<dbReference type="InterPro" id="IPR035940">
    <property type="entry name" value="CAP_sf"/>
</dbReference>
<dbReference type="AlphaFoldDB" id="A0A7S1FGJ6"/>
<dbReference type="InterPro" id="IPR001283">
    <property type="entry name" value="CRISP-related"/>
</dbReference>
<reference evidence="2" key="1">
    <citation type="submission" date="2021-01" db="EMBL/GenBank/DDBJ databases">
        <authorList>
            <person name="Corre E."/>
            <person name="Pelletier E."/>
            <person name="Niang G."/>
            <person name="Scheremetjew M."/>
            <person name="Finn R."/>
            <person name="Kale V."/>
            <person name="Holt S."/>
            <person name="Cochrane G."/>
            <person name="Meng A."/>
            <person name="Brown T."/>
            <person name="Cohen L."/>
        </authorList>
    </citation>
    <scope>NUCLEOTIDE SEQUENCE</scope>
</reference>
<organism evidence="2">
    <name type="scientific">Noctiluca scintillans</name>
    <name type="common">Sea sparkle</name>
    <name type="synonym">Red tide dinoflagellate</name>
    <dbReference type="NCBI Taxonomy" id="2966"/>
    <lineage>
        <taxon>Eukaryota</taxon>
        <taxon>Sar</taxon>
        <taxon>Alveolata</taxon>
        <taxon>Dinophyceae</taxon>
        <taxon>Noctilucales</taxon>
        <taxon>Noctilucaceae</taxon>
        <taxon>Noctiluca</taxon>
    </lineage>
</organism>
<dbReference type="SMART" id="SM00198">
    <property type="entry name" value="SCP"/>
    <property type="match status" value="1"/>
</dbReference>
<protein>
    <recommendedName>
        <fullName evidence="1">SCP domain-containing protein</fullName>
    </recommendedName>
</protein>
<dbReference type="Pfam" id="PF00188">
    <property type="entry name" value="CAP"/>
    <property type="match status" value="1"/>
</dbReference>
<dbReference type="Gene3D" id="3.40.33.10">
    <property type="entry name" value="CAP"/>
    <property type="match status" value="1"/>
</dbReference>
<dbReference type="SUPFAM" id="SSF55797">
    <property type="entry name" value="PR-1-like"/>
    <property type="match status" value="1"/>
</dbReference>
<sequence length="310" mass="33522">MKEGGAVSLVEAHASVAHADLQSYIDSLVGKQDADVSCTSVCEESGLSWVGWEFAREGTVGRWTCHCQDAAQVNQAVVVECVEVPFSVCCKDRCEVAHCGDTTQGWSCPANGGCASGTCNASDWSDWVAAHNVFRCMHDVPPLSWSDPMGENAVTTFQDFTTMEHSDCYSLRPPLGPSAENLFRGGSTNVPMDAVAAWYEELSDCGPFPGCDAGHVEGKPIGHFTVMVWQGASEIGCFTNTHGILGCRYKGPDYITCRTPNYGEQVDFEHNVFPRVKTYEECRQAVETCGFAVPPVSSGTQNETTGVWTK</sequence>
<dbReference type="PANTHER" id="PTHR10334">
    <property type="entry name" value="CYSTEINE-RICH SECRETORY PROTEIN-RELATED"/>
    <property type="match status" value="1"/>
</dbReference>
<gene>
    <name evidence="2" type="ORF">NSCI0253_LOCUS38910</name>
</gene>
<dbReference type="EMBL" id="HBFQ01054705">
    <property type="protein sequence ID" value="CAD8864555.1"/>
    <property type="molecule type" value="Transcribed_RNA"/>
</dbReference>
<accession>A0A7S1FGJ6</accession>
<dbReference type="InterPro" id="IPR014044">
    <property type="entry name" value="CAP_dom"/>
</dbReference>
<name>A0A7S1FGJ6_NOCSC</name>
<proteinExistence type="predicted"/>